<evidence type="ECO:0008006" key="3">
    <source>
        <dbReference type="Google" id="ProtNLM"/>
    </source>
</evidence>
<gene>
    <name evidence="1" type="ORF">TEGL_25440</name>
</gene>
<proteinExistence type="predicted"/>
<evidence type="ECO:0000313" key="1">
    <source>
        <dbReference type="EMBL" id="WWD84122.1"/>
    </source>
</evidence>
<sequence length="147" mass="17220">MTILEAIRNYIKECPYLSEFSRGINVDYLGENTNSYSIESIPATPIVRRYVDGSSIRQFLFVFSSREAYGQDAFQNLENIGFYELFSKWIEQQNRLRKLPDLGEGKTVRKIETLTTGYTGEIMDMQMDKCRYQIQCRIEYFQDKGVS</sequence>
<dbReference type="EMBL" id="CP117523">
    <property type="protein sequence ID" value="WWD84122.1"/>
    <property type="molecule type" value="Genomic_DNA"/>
</dbReference>
<name>A0ABZ2EW30_9FIRM</name>
<evidence type="ECO:0000313" key="2">
    <source>
        <dbReference type="Proteomes" id="UP001348492"/>
    </source>
</evidence>
<dbReference type="Proteomes" id="UP001348492">
    <property type="component" value="Chromosome"/>
</dbReference>
<keyword evidence="2" id="KW-1185">Reference proteome</keyword>
<accession>A0ABZ2EW30</accession>
<organism evidence="1 2">
    <name type="scientific">Terrisporobacter glycolicus ATCC 14880 = DSM 1288</name>
    <dbReference type="NCBI Taxonomy" id="1121315"/>
    <lineage>
        <taxon>Bacteria</taxon>
        <taxon>Bacillati</taxon>
        <taxon>Bacillota</taxon>
        <taxon>Clostridia</taxon>
        <taxon>Peptostreptococcales</taxon>
        <taxon>Peptostreptococcaceae</taxon>
        <taxon>Terrisporobacter</taxon>
    </lineage>
</organism>
<dbReference type="RefSeq" id="WP_018592623.1">
    <property type="nucleotide sequence ID" value="NZ_CP117523.1"/>
</dbReference>
<reference evidence="1 2" key="1">
    <citation type="journal article" date="2023" name="PLoS ONE">
        <title>Genome-based metabolic and phylogenomic analysis of three Terrisporobacter species.</title>
        <authorList>
            <person name="Boer T."/>
            <person name="Bengelsdorf F.R."/>
            <person name="Bomeke M."/>
            <person name="Daniel R."/>
            <person name="Poehlein A."/>
        </authorList>
    </citation>
    <scope>NUCLEOTIDE SEQUENCE [LARGE SCALE GENOMIC DNA]</scope>
    <source>
        <strain evidence="1 2">DSM 1288</strain>
    </source>
</reference>
<protein>
    <recommendedName>
        <fullName evidence="3">Chloramphenicol resistance protein</fullName>
    </recommendedName>
</protein>